<comment type="caution">
    <text evidence="2">The sequence shown here is derived from an EMBL/GenBank/DDBJ whole genome shotgun (WGS) entry which is preliminary data.</text>
</comment>
<name>A0AA43S5C8_9BURK</name>
<sequence length="210" mass="24207">MLVCCIAEDDICYYVVMPKLNITHLPQRLKERLEKLERGEEVAIKDIKALLDDGQIERMEQAWAEQENLRKIHKRPKTKAEADAIGWKTKLEVRIETYKQAIAEAEGGLLEGIRRLQADSETKAARVFMDAWSKALDEGKSSWSAQSAGNIALTRANLRQGEVIASKRDKEVWAMEDELLKQFESEMSKEEKEQLEILKEHEKGLQKRKK</sequence>
<evidence type="ECO:0000313" key="2">
    <source>
        <dbReference type="EMBL" id="MDH6504220.1"/>
    </source>
</evidence>
<organism evidence="2 3">
    <name type="scientific">Polynucleobacter sphagniphilus</name>
    <dbReference type="NCBI Taxonomy" id="1743169"/>
    <lineage>
        <taxon>Bacteria</taxon>
        <taxon>Pseudomonadati</taxon>
        <taxon>Pseudomonadota</taxon>
        <taxon>Betaproteobacteria</taxon>
        <taxon>Burkholderiales</taxon>
        <taxon>Burkholderiaceae</taxon>
        <taxon>Polynucleobacter</taxon>
    </lineage>
</organism>
<reference evidence="2" key="1">
    <citation type="submission" date="2023-04" db="EMBL/GenBank/DDBJ databases">
        <title>Genome Encyclopedia of Bacteria and Archaea VI: Functional Genomics of Type Strains.</title>
        <authorList>
            <person name="Whitman W."/>
        </authorList>
    </citation>
    <scope>NUCLEOTIDE SEQUENCE</scope>
    <source>
        <strain evidence="2">Enz.4-51</strain>
    </source>
</reference>
<evidence type="ECO:0000256" key="1">
    <source>
        <dbReference type="SAM" id="MobiDB-lite"/>
    </source>
</evidence>
<dbReference type="EMBL" id="JARXYA010000006">
    <property type="protein sequence ID" value="MDH6504220.1"/>
    <property type="molecule type" value="Genomic_DNA"/>
</dbReference>
<proteinExistence type="predicted"/>
<keyword evidence="3" id="KW-1185">Reference proteome</keyword>
<dbReference type="AlphaFoldDB" id="A0AA43S5C8"/>
<dbReference type="Proteomes" id="UP001161160">
    <property type="component" value="Unassembled WGS sequence"/>
</dbReference>
<accession>A0AA43S5C8</accession>
<protein>
    <submittedName>
        <fullName evidence="2">Uncharacterized protein</fullName>
    </submittedName>
</protein>
<feature type="region of interest" description="Disordered" evidence="1">
    <location>
        <begin position="191"/>
        <end position="210"/>
    </location>
</feature>
<evidence type="ECO:0000313" key="3">
    <source>
        <dbReference type="Proteomes" id="UP001161160"/>
    </source>
</evidence>
<gene>
    <name evidence="2" type="ORF">M2127_001525</name>
</gene>